<proteinExistence type="predicted"/>
<dbReference type="InterPro" id="IPR005094">
    <property type="entry name" value="Endonuclease_MobA/VirD2"/>
</dbReference>
<feature type="domain" description="MobA/VirD2-like nuclease" evidence="2">
    <location>
        <begin position="45"/>
        <end position="151"/>
    </location>
</feature>
<sequence length="420" mass="48291">MVAIINTSKSLRNVLNYNELKISENKALLIHSMNFGKDTEQLGFTDKLKTFEKLQSLNQRTQLSTTHISLNFDPSEKLSSEALQRIADAYMHKIGFGEQPYLVYQHHDAGHPHLHIVSTNIQKEGRAIKMFNIGRNQSEKARKEIEQEFKLVIAERKQKIKHELKPINVPKITYGKTETKRAISNVLSAVLTNYKYTSLPELNAVLKQYNVMADRGGENSRIYKSNGLVYRVLDEKGQKVGVPIKASLIYNNPGLSFLQTQFLKNEPLKLTLKPRIKNAIDLYFLQHKSRSIEGLSKNLQKENINVVLRQNEKGIIYGITYVDHQQKCVLNGSDLGKEYSANRIQERLNHPLSIKLTQFPLTDRFQLSNELISPSREPQKISTPATDLLQVLTQDEQQSSLNNELKNDDLRLRRKRKLRH</sequence>
<feature type="region of interest" description="Disordered" evidence="1">
    <location>
        <begin position="400"/>
        <end position="420"/>
    </location>
</feature>
<dbReference type="Pfam" id="PF03432">
    <property type="entry name" value="Relaxase"/>
    <property type="match status" value="1"/>
</dbReference>
<evidence type="ECO:0000313" key="3">
    <source>
        <dbReference type="EMBL" id="MBV4357355.1"/>
    </source>
</evidence>
<dbReference type="RefSeq" id="WP_217790998.1">
    <property type="nucleotide sequence ID" value="NZ_JAHSPG010000004.1"/>
</dbReference>
<evidence type="ECO:0000313" key="4">
    <source>
        <dbReference type="Proteomes" id="UP000812270"/>
    </source>
</evidence>
<protein>
    <submittedName>
        <fullName evidence="3">Relaxase/mobilization nuclease domain-containing protein</fullName>
    </submittedName>
</protein>
<name>A0A9E2SCG3_9BACT</name>
<comment type="caution">
    <text evidence="3">The sequence shown here is derived from an EMBL/GenBank/DDBJ whole genome shotgun (WGS) entry which is preliminary data.</text>
</comment>
<dbReference type="AlphaFoldDB" id="A0A9E2SCG3"/>
<dbReference type="EMBL" id="JAHSPG010000004">
    <property type="protein sequence ID" value="MBV4357355.1"/>
    <property type="molecule type" value="Genomic_DNA"/>
</dbReference>
<accession>A0A9E2SCG3</accession>
<organism evidence="3 4">
    <name type="scientific">Pinibacter aurantiacus</name>
    <dbReference type="NCBI Taxonomy" id="2851599"/>
    <lineage>
        <taxon>Bacteria</taxon>
        <taxon>Pseudomonadati</taxon>
        <taxon>Bacteroidota</taxon>
        <taxon>Chitinophagia</taxon>
        <taxon>Chitinophagales</taxon>
        <taxon>Chitinophagaceae</taxon>
        <taxon>Pinibacter</taxon>
    </lineage>
</organism>
<reference evidence="3" key="1">
    <citation type="submission" date="2021-06" db="EMBL/GenBank/DDBJ databases">
        <authorList>
            <person name="Huq M.A."/>
        </authorList>
    </citation>
    <scope>NUCLEOTIDE SEQUENCE</scope>
    <source>
        <strain evidence="3">MAH-26</strain>
    </source>
</reference>
<evidence type="ECO:0000256" key="1">
    <source>
        <dbReference type="SAM" id="MobiDB-lite"/>
    </source>
</evidence>
<dbReference type="Proteomes" id="UP000812270">
    <property type="component" value="Unassembled WGS sequence"/>
</dbReference>
<keyword evidence="4" id="KW-1185">Reference proteome</keyword>
<gene>
    <name evidence="3" type="ORF">KTO63_09370</name>
</gene>
<evidence type="ECO:0000259" key="2">
    <source>
        <dbReference type="Pfam" id="PF03432"/>
    </source>
</evidence>